<protein>
    <submittedName>
        <fullName evidence="3">Uncharacterized protein</fullName>
    </submittedName>
</protein>
<feature type="chain" id="PRO_5046911476" evidence="2">
    <location>
        <begin position="20"/>
        <end position="48"/>
    </location>
</feature>
<evidence type="ECO:0000256" key="1">
    <source>
        <dbReference type="SAM" id="MobiDB-lite"/>
    </source>
</evidence>
<sequence>MPLPSAAHALAARLHAALAAHWPAVDAAAPATPPSPHPLTARPPRPRS</sequence>
<dbReference type="RefSeq" id="WP_380059142.1">
    <property type="nucleotide sequence ID" value="NZ_JBHSWB010000003.1"/>
</dbReference>
<gene>
    <name evidence="3" type="ORF">ACFP90_25235</name>
</gene>
<keyword evidence="2" id="KW-0732">Signal</keyword>
<proteinExistence type="predicted"/>
<evidence type="ECO:0000313" key="4">
    <source>
        <dbReference type="Proteomes" id="UP001596317"/>
    </source>
</evidence>
<dbReference type="Proteomes" id="UP001596317">
    <property type="component" value="Unassembled WGS sequence"/>
</dbReference>
<comment type="caution">
    <text evidence="3">The sequence shown here is derived from an EMBL/GenBank/DDBJ whole genome shotgun (WGS) entry which is preliminary data.</text>
</comment>
<accession>A0ABW1ZRX5</accession>
<name>A0ABW1ZRX5_9DEIO</name>
<evidence type="ECO:0000256" key="2">
    <source>
        <dbReference type="SAM" id="SignalP"/>
    </source>
</evidence>
<feature type="compositionally biased region" description="Pro residues" evidence="1">
    <location>
        <begin position="31"/>
        <end position="48"/>
    </location>
</feature>
<feature type="signal peptide" evidence="2">
    <location>
        <begin position="1"/>
        <end position="19"/>
    </location>
</feature>
<dbReference type="EMBL" id="JBHSWB010000003">
    <property type="protein sequence ID" value="MFC6663343.1"/>
    <property type="molecule type" value="Genomic_DNA"/>
</dbReference>
<organism evidence="3 4">
    <name type="scientific">Deinococcus multiflagellatus</name>
    <dbReference type="NCBI Taxonomy" id="1656887"/>
    <lineage>
        <taxon>Bacteria</taxon>
        <taxon>Thermotogati</taxon>
        <taxon>Deinococcota</taxon>
        <taxon>Deinococci</taxon>
        <taxon>Deinococcales</taxon>
        <taxon>Deinococcaceae</taxon>
        <taxon>Deinococcus</taxon>
    </lineage>
</organism>
<keyword evidence="4" id="KW-1185">Reference proteome</keyword>
<feature type="region of interest" description="Disordered" evidence="1">
    <location>
        <begin position="27"/>
        <end position="48"/>
    </location>
</feature>
<evidence type="ECO:0000313" key="3">
    <source>
        <dbReference type="EMBL" id="MFC6663343.1"/>
    </source>
</evidence>
<reference evidence="4" key="1">
    <citation type="journal article" date="2019" name="Int. J. Syst. Evol. Microbiol.">
        <title>The Global Catalogue of Microorganisms (GCM) 10K type strain sequencing project: providing services to taxonomists for standard genome sequencing and annotation.</title>
        <authorList>
            <consortium name="The Broad Institute Genomics Platform"/>
            <consortium name="The Broad Institute Genome Sequencing Center for Infectious Disease"/>
            <person name="Wu L."/>
            <person name="Ma J."/>
        </authorList>
    </citation>
    <scope>NUCLEOTIDE SEQUENCE [LARGE SCALE GENOMIC DNA]</scope>
    <source>
        <strain evidence="4">CCUG 63830</strain>
    </source>
</reference>